<dbReference type="InterPro" id="IPR047681">
    <property type="entry name" value="PPA1309-like"/>
</dbReference>
<dbReference type="RefSeq" id="WP_124710774.1">
    <property type="nucleotide sequence ID" value="NZ_CP033972.1"/>
</dbReference>
<organism evidence="1 2">
    <name type="scientific">Gordonia insulae</name>
    <dbReference type="NCBI Taxonomy" id="2420509"/>
    <lineage>
        <taxon>Bacteria</taxon>
        <taxon>Bacillati</taxon>
        <taxon>Actinomycetota</taxon>
        <taxon>Actinomycetes</taxon>
        <taxon>Mycobacteriales</taxon>
        <taxon>Gordoniaceae</taxon>
        <taxon>Gordonia</taxon>
    </lineage>
</organism>
<evidence type="ECO:0000313" key="2">
    <source>
        <dbReference type="Proteomes" id="UP000271469"/>
    </source>
</evidence>
<dbReference type="OrthoDB" id="3266223at2"/>
<reference evidence="1 2" key="1">
    <citation type="submission" date="2018-11" db="EMBL/GenBank/DDBJ databases">
        <title>Gordonia insulae sp. nov., isolated from an island soil.</title>
        <authorList>
            <person name="Kim Y.S."/>
            <person name="Kim S.B."/>
        </authorList>
    </citation>
    <scope>NUCLEOTIDE SEQUENCE [LARGE SCALE GENOMIC DNA]</scope>
    <source>
        <strain evidence="1 2">MMS17-SY073</strain>
    </source>
</reference>
<dbReference type="KEGG" id="gom:D7316_05210"/>
<name>A0A3G8JUJ9_9ACTN</name>
<dbReference type="EMBL" id="CP033972">
    <property type="protein sequence ID" value="AZG48593.1"/>
    <property type="molecule type" value="Genomic_DNA"/>
</dbReference>
<dbReference type="NCBIfam" id="NF040618">
    <property type="entry name" value="PPA1309_fam"/>
    <property type="match status" value="1"/>
</dbReference>
<sequence>MTDEPTSAAGPEVLSADALGSALRDIVEFVDASGWDQPPMLFALVPTASLAQTQPGLVDPEDDSELSPIAQDSVALPDGEQSGVELERILATTSWPPTVAGAALVQEILVLPPEAEPDLDSALEAMLRAPEDPTAADAAARASAQAHPGGRAARLVVGALRDGRSLGLLQLRPDAADDPRVGIELLTHPDLGTDLRLALAQTLDDPDA</sequence>
<dbReference type="AlphaFoldDB" id="A0A3G8JUJ9"/>
<proteinExistence type="predicted"/>
<gene>
    <name evidence="1" type="ORF">D7316_05210</name>
</gene>
<protein>
    <submittedName>
        <fullName evidence="1">Uncharacterized protein</fullName>
    </submittedName>
</protein>
<evidence type="ECO:0000313" key="1">
    <source>
        <dbReference type="EMBL" id="AZG48593.1"/>
    </source>
</evidence>
<dbReference type="Proteomes" id="UP000271469">
    <property type="component" value="Chromosome"/>
</dbReference>
<keyword evidence="2" id="KW-1185">Reference proteome</keyword>
<accession>A0A3G8JUJ9</accession>